<keyword evidence="4" id="KW-1185">Reference proteome</keyword>
<dbReference type="STRING" id="136037.A0A067RBZ2"/>
<dbReference type="eggNOG" id="ENOG502QTPZ">
    <property type="taxonomic scope" value="Eukaryota"/>
</dbReference>
<feature type="domain" description="Apple" evidence="2">
    <location>
        <begin position="86"/>
        <end position="171"/>
    </location>
</feature>
<dbReference type="AlphaFoldDB" id="A0A067RBZ2"/>
<evidence type="ECO:0000313" key="3">
    <source>
        <dbReference type="EMBL" id="KDR21411.1"/>
    </source>
</evidence>
<dbReference type="Proteomes" id="UP000027135">
    <property type="component" value="Unassembled WGS sequence"/>
</dbReference>
<name>A0A067RBZ2_ZOONE</name>
<dbReference type="CDD" id="cd01099">
    <property type="entry name" value="PAN_AP_HGF"/>
    <property type="match status" value="2"/>
</dbReference>
<dbReference type="SUPFAM" id="SSF57414">
    <property type="entry name" value="Hairpin loop containing domain-like"/>
    <property type="match status" value="2"/>
</dbReference>
<sequence>MCFFVTQQVKECEKECDLDLEKCSSYDFGIGHQGNGTCNLSPKMPPRSGTLVEDPDYDVYVKKQECRILDLPPPSYPTDTKPADICFRRLLTGKRVLEQHVRRSLPSTSADHCREECSSEKHFVCEGFNYRVDVGGFGRGSCDLTDVPSSRLDLGRDFYSDREYDFYERDRNIGPDCNVAPTEDSRPGGGLYGGSNSYGHWQQDGAQPHGHYYGSGGNTWGGGRKPSYGSGGSTWGGGRKPSYGGGRWDYYGGSSSHGLWGPSGSAGFYGNGNNYGSWGSYGSGGTHGGGGGSYEGGGWGSGWQGSRNPPPGLQNSGGGGWYWSRPSGGWDVNKDVGFHGHGSSPSFGYREECFLRSRTGFRLDRRIVKVAITVPYLHDCEIECAKGGHFVCNTFSFRYNLEPSFPHENCHLTERFYSDLDPYHDILPDRDYDVYSKNEYARSCLEKFPQQRPHQESECFVRVRSGQNLDRSIAKNILNAHSLGECELECLRSRSFTCRVFSYRYGVRDINSPQDNCVLSDWPFFELDPRRQLVDDLRYELYERGSYGHGCEINHYIPYPQEQYELDRWTQQHDGGGSGGHQPPPRPPPRRPTYPKPSDEQCYVGYGGPARLLPIAVRSSLDVPTELDCKAECSRARDSFSFFCTSLSFRSGNAYHPHPRHDDNVPEHNCLLSDIEQRDLRPGLDYVHDGDNWMFAWNFLDSKCDLIAHNPDQQHGFDGHYVPGRVDVQTWQRFTVSGRPCRYGTECVENREAGFWHCELEGGDAGAWDYCCRPGHQCGYSEGYDYPWCYVGSAARDQWRPCSDHYYPYSHDPHGGLRGPSRDQHRHIEAFHYESYGPPRYWPVAYLHKDAPPNSTTLSLTSGDKDSGHLLSGHASHADSGFENHLDGNRHKYGKKLTWLSPVNDTETKTGSDRNKEDEMDPVFVIVDSHDSSGIETKKDHKSTGLSETRAPTAINSTARITKLQPRFVSLREQDLKFSKLVERDAVPGEIKHWRGGEEGEGEVTRKLTTAPVEFRRKISQQGGSGDGGNGTVKGVQFELAVPRATVTKL</sequence>
<dbReference type="FunCoup" id="A0A067RBZ2">
    <property type="interactions" value="34"/>
</dbReference>
<evidence type="ECO:0000313" key="4">
    <source>
        <dbReference type="Proteomes" id="UP000027135"/>
    </source>
</evidence>
<organism evidence="3 4">
    <name type="scientific">Zootermopsis nevadensis</name>
    <name type="common">Dampwood termite</name>
    <dbReference type="NCBI Taxonomy" id="136037"/>
    <lineage>
        <taxon>Eukaryota</taxon>
        <taxon>Metazoa</taxon>
        <taxon>Ecdysozoa</taxon>
        <taxon>Arthropoda</taxon>
        <taxon>Hexapoda</taxon>
        <taxon>Insecta</taxon>
        <taxon>Pterygota</taxon>
        <taxon>Neoptera</taxon>
        <taxon>Polyneoptera</taxon>
        <taxon>Dictyoptera</taxon>
        <taxon>Blattodea</taxon>
        <taxon>Blattoidea</taxon>
        <taxon>Termitoidae</taxon>
        <taxon>Termopsidae</taxon>
        <taxon>Zootermopsis</taxon>
    </lineage>
</organism>
<feature type="region of interest" description="Disordered" evidence="1">
    <location>
        <begin position="292"/>
        <end position="318"/>
    </location>
</feature>
<dbReference type="PANTHER" id="PTHR47327">
    <property type="entry name" value="FI18240P1-RELATED"/>
    <property type="match status" value="1"/>
</dbReference>
<evidence type="ECO:0000259" key="2">
    <source>
        <dbReference type="PROSITE" id="PS50948"/>
    </source>
</evidence>
<feature type="region of interest" description="Disordered" evidence="1">
    <location>
        <begin position="570"/>
        <end position="600"/>
    </location>
</feature>
<dbReference type="OMA" id="RDQWRPC"/>
<reference evidence="3 4" key="1">
    <citation type="journal article" date="2014" name="Nat. Commun.">
        <title>Molecular traces of alternative social organization in a termite genome.</title>
        <authorList>
            <person name="Terrapon N."/>
            <person name="Li C."/>
            <person name="Robertson H.M."/>
            <person name="Ji L."/>
            <person name="Meng X."/>
            <person name="Booth W."/>
            <person name="Chen Z."/>
            <person name="Childers C.P."/>
            <person name="Glastad K.M."/>
            <person name="Gokhale K."/>
            <person name="Gowin J."/>
            <person name="Gronenberg W."/>
            <person name="Hermansen R.A."/>
            <person name="Hu H."/>
            <person name="Hunt B.G."/>
            <person name="Huylmans A.K."/>
            <person name="Khalil S.M."/>
            <person name="Mitchell R.D."/>
            <person name="Munoz-Torres M.C."/>
            <person name="Mustard J.A."/>
            <person name="Pan H."/>
            <person name="Reese J.T."/>
            <person name="Scharf M.E."/>
            <person name="Sun F."/>
            <person name="Vogel H."/>
            <person name="Xiao J."/>
            <person name="Yang W."/>
            <person name="Yang Z."/>
            <person name="Yang Z."/>
            <person name="Zhou J."/>
            <person name="Zhu J."/>
            <person name="Brent C.S."/>
            <person name="Elsik C.G."/>
            <person name="Goodisman M.A."/>
            <person name="Liberles D.A."/>
            <person name="Roe R.M."/>
            <person name="Vargo E.L."/>
            <person name="Vilcinskas A."/>
            <person name="Wang J."/>
            <person name="Bornberg-Bauer E."/>
            <person name="Korb J."/>
            <person name="Zhang G."/>
            <person name="Liebig J."/>
        </authorList>
    </citation>
    <scope>NUCLEOTIDE SEQUENCE [LARGE SCALE GENOMIC DNA]</scope>
    <source>
        <tissue evidence="3">Whole organism</tissue>
    </source>
</reference>
<feature type="region of interest" description="Disordered" evidence="1">
    <location>
        <begin position="175"/>
        <end position="213"/>
    </location>
</feature>
<feature type="domain" description="Apple" evidence="2">
    <location>
        <begin position="459"/>
        <end position="546"/>
    </location>
</feature>
<dbReference type="Gene3D" id="3.50.4.10">
    <property type="entry name" value="Hepatocyte Growth Factor"/>
    <property type="match status" value="2"/>
</dbReference>
<proteinExistence type="predicted"/>
<evidence type="ECO:0000256" key="1">
    <source>
        <dbReference type="SAM" id="MobiDB-lite"/>
    </source>
</evidence>
<dbReference type="InterPro" id="IPR052774">
    <property type="entry name" value="Celegans_DevNeuronal_Protein"/>
</dbReference>
<dbReference type="InParanoid" id="A0A067RBZ2"/>
<dbReference type="Pfam" id="PF00024">
    <property type="entry name" value="PAN_1"/>
    <property type="match status" value="1"/>
</dbReference>
<dbReference type="GO" id="GO:0009653">
    <property type="term" value="P:anatomical structure morphogenesis"/>
    <property type="evidence" value="ECO:0007669"/>
    <property type="project" value="TreeGrafter"/>
</dbReference>
<gene>
    <name evidence="3" type="ORF">L798_04163</name>
</gene>
<feature type="compositionally biased region" description="Gly residues" evidence="1">
    <location>
        <begin position="292"/>
        <end position="303"/>
    </location>
</feature>
<feature type="compositionally biased region" description="Pro residues" evidence="1">
    <location>
        <begin position="582"/>
        <end position="595"/>
    </location>
</feature>
<dbReference type="PANTHER" id="PTHR47327:SF13">
    <property type="entry name" value="APPLE DOMAIN-CONTAINING PROTEIN"/>
    <property type="match status" value="1"/>
</dbReference>
<dbReference type="SMART" id="SM00473">
    <property type="entry name" value="PAN_AP"/>
    <property type="match status" value="3"/>
</dbReference>
<dbReference type="InterPro" id="IPR003609">
    <property type="entry name" value="Pan_app"/>
</dbReference>
<dbReference type="PROSITE" id="PS50948">
    <property type="entry name" value="PAN"/>
    <property type="match status" value="3"/>
</dbReference>
<dbReference type="EMBL" id="KK852558">
    <property type="protein sequence ID" value="KDR21411.1"/>
    <property type="molecule type" value="Genomic_DNA"/>
</dbReference>
<accession>A0A067RBZ2</accession>
<feature type="domain" description="Apple" evidence="2">
    <location>
        <begin position="353"/>
        <end position="439"/>
    </location>
</feature>
<protein>
    <recommendedName>
        <fullName evidence="2">Apple domain-containing protein</fullName>
    </recommendedName>
</protein>